<dbReference type="PANTHER" id="PTHR31623">
    <property type="entry name" value="F21J9.9"/>
    <property type="match status" value="1"/>
</dbReference>
<gene>
    <name evidence="5" type="primary">LOC115738683</name>
</gene>
<name>A0A8B8NYA1_9MYRT</name>
<dbReference type="Gene3D" id="3.30.559.10">
    <property type="entry name" value="Chloramphenicol acetyltransferase-like domain"/>
    <property type="match status" value="2"/>
</dbReference>
<dbReference type="RefSeq" id="XP_030527249.2">
    <property type="nucleotide sequence ID" value="XM_030671389.2"/>
</dbReference>
<evidence type="ECO:0000256" key="3">
    <source>
        <dbReference type="ARBA" id="ARBA00023315"/>
    </source>
</evidence>
<keyword evidence="4" id="KW-1185">Reference proteome</keyword>
<evidence type="ECO:0000256" key="2">
    <source>
        <dbReference type="ARBA" id="ARBA00022679"/>
    </source>
</evidence>
<dbReference type="KEGG" id="rarg:115738683"/>
<organism evidence="4 5">
    <name type="scientific">Rhodamnia argentea</name>
    <dbReference type="NCBI Taxonomy" id="178133"/>
    <lineage>
        <taxon>Eukaryota</taxon>
        <taxon>Viridiplantae</taxon>
        <taxon>Streptophyta</taxon>
        <taxon>Embryophyta</taxon>
        <taxon>Tracheophyta</taxon>
        <taxon>Spermatophyta</taxon>
        <taxon>Magnoliopsida</taxon>
        <taxon>eudicotyledons</taxon>
        <taxon>Gunneridae</taxon>
        <taxon>Pentapetalae</taxon>
        <taxon>rosids</taxon>
        <taxon>malvids</taxon>
        <taxon>Myrtales</taxon>
        <taxon>Myrtaceae</taxon>
        <taxon>Myrtoideae</taxon>
        <taxon>Myrteae</taxon>
        <taxon>Australasian group</taxon>
        <taxon>Rhodamnia</taxon>
    </lineage>
</organism>
<evidence type="ECO:0000313" key="5">
    <source>
        <dbReference type="RefSeq" id="XP_030527249.2"/>
    </source>
</evidence>
<dbReference type="InterPro" id="IPR023213">
    <property type="entry name" value="CAT-like_dom_sf"/>
</dbReference>
<dbReference type="AlphaFoldDB" id="A0A8B8NYA1"/>
<dbReference type="Proteomes" id="UP000827889">
    <property type="component" value="Chromosome 2"/>
</dbReference>
<dbReference type="Pfam" id="PF02458">
    <property type="entry name" value="Transferase"/>
    <property type="match status" value="1"/>
</dbReference>
<sequence length="468" mass="51515">MEVEVVCKEFIKPSSPTPNHLKSHKLSLLDQFLPPMYGPMVLYYTIEGADRATRKTTPIQLLKQSLSETLALFYPFAGKMKDDLSIDCNDEGALFVEARAEFPLSLLLERPDMETIGKIQPCAAAWGEVGPGDPVAMVQATTFACGGVAVCLLLSHTIADGGSFMTFFKCWAATARNSGGTLHPNFDAPSFFIPGKTDTKEETFSSLCAPFANASRCGTRRFVFDASAIARLKAKASNSQVRNPTRAEVVTALMLKSITAAWNKASNLDKPGALLQPHNLRPKAISSFPDDAIGNYILLMPMLCVPEEKDNDLPGLVSRLREMKAKVDSPFVRRFVGDGGSAALREVIREISESFARAQGQVTITSWCNFGHYEIDFGWGRPAWVSTVGATEETQNLKVDVVTLLDSKSREGVEAWVFTGEDQLDVLEQNEELLEFASVDPSAFDRTRVKKKKSVSQLCRTHMLVIQW</sequence>
<dbReference type="GeneID" id="115738683"/>
<accession>A0A8B8NYA1</accession>
<dbReference type="PANTHER" id="PTHR31623:SF33">
    <property type="entry name" value="STEMMADENINE O-ACETYLTRANSFERASE-LIKE"/>
    <property type="match status" value="1"/>
</dbReference>
<reference evidence="5" key="2">
    <citation type="submission" date="2025-08" db="UniProtKB">
        <authorList>
            <consortium name="RefSeq"/>
        </authorList>
    </citation>
    <scope>IDENTIFICATION</scope>
    <source>
        <tissue evidence="5">Leaf</tissue>
    </source>
</reference>
<proteinExistence type="inferred from homology"/>
<evidence type="ECO:0000256" key="1">
    <source>
        <dbReference type="ARBA" id="ARBA00009861"/>
    </source>
</evidence>
<protein>
    <submittedName>
        <fullName evidence="5">Stemmadenine O-acetyltransferase-like isoform X1</fullName>
    </submittedName>
</protein>
<comment type="similarity">
    <text evidence="1">Belongs to the plant acyltransferase family.</text>
</comment>
<keyword evidence="3" id="KW-0012">Acyltransferase</keyword>
<evidence type="ECO:0000313" key="4">
    <source>
        <dbReference type="Proteomes" id="UP000827889"/>
    </source>
</evidence>
<reference evidence="4" key="1">
    <citation type="submission" date="2025-05" db="UniProtKB">
        <authorList>
            <consortium name="RefSeq"/>
        </authorList>
    </citation>
    <scope>NUCLEOTIDE SEQUENCE [LARGE SCALE GENOMIC DNA]</scope>
</reference>
<keyword evidence="2" id="KW-0808">Transferase</keyword>
<dbReference type="GO" id="GO:0016746">
    <property type="term" value="F:acyltransferase activity"/>
    <property type="evidence" value="ECO:0007669"/>
    <property type="project" value="UniProtKB-KW"/>
</dbReference>